<sequence>MEPAPLTAANERQRLALLRDLALIDRPSDRVFQDLTVLCAQLFDVPFAMVCFLDDQQVHCRATVGCGPMAMPRSESFCQYLQDRNLPLQVEDARNDERFARLPMVKGGSRHPFLRRRATAHGRRPDAGQPDPIRHRSTRRAVA</sequence>
<organism evidence="2 3">
    <name type="scientific">Pseudomonas oryzihabitans</name>
    <dbReference type="NCBI Taxonomy" id="47885"/>
    <lineage>
        <taxon>Bacteria</taxon>
        <taxon>Pseudomonadati</taxon>
        <taxon>Pseudomonadota</taxon>
        <taxon>Gammaproteobacteria</taxon>
        <taxon>Pseudomonadales</taxon>
        <taxon>Pseudomonadaceae</taxon>
        <taxon>Pseudomonas</taxon>
    </lineage>
</organism>
<dbReference type="PANTHER" id="PTHR43102:SF2">
    <property type="entry name" value="GAF DOMAIN-CONTAINING PROTEIN"/>
    <property type="match status" value="1"/>
</dbReference>
<dbReference type="AlphaFoldDB" id="A0AAJ2EZ75"/>
<name>A0AAJ2EZ75_9PSED</name>
<dbReference type="PANTHER" id="PTHR43102">
    <property type="entry name" value="SLR1143 PROTEIN"/>
    <property type="match status" value="1"/>
</dbReference>
<evidence type="ECO:0000256" key="1">
    <source>
        <dbReference type="SAM" id="MobiDB-lite"/>
    </source>
</evidence>
<evidence type="ECO:0000313" key="3">
    <source>
        <dbReference type="Proteomes" id="UP001268036"/>
    </source>
</evidence>
<proteinExistence type="predicted"/>
<evidence type="ECO:0000313" key="2">
    <source>
        <dbReference type="EMBL" id="MDR6236336.1"/>
    </source>
</evidence>
<dbReference type="EMBL" id="JAVJAF010000001">
    <property type="protein sequence ID" value="MDR6236336.1"/>
    <property type="molecule type" value="Genomic_DNA"/>
</dbReference>
<reference evidence="2" key="1">
    <citation type="submission" date="2023-08" db="EMBL/GenBank/DDBJ databases">
        <title>Functional and genomic diversity of the sorghum phyllosphere microbiome.</title>
        <authorList>
            <person name="Shade A."/>
        </authorList>
    </citation>
    <scope>NUCLEOTIDE SEQUENCE</scope>
    <source>
        <strain evidence="2">SORGH_AS_0201</strain>
    </source>
</reference>
<gene>
    <name evidence="2" type="ORF">QE440_004077</name>
</gene>
<dbReference type="Gene3D" id="3.30.450.40">
    <property type="match status" value="1"/>
</dbReference>
<evidence type="ECO:0008006" key="4">
    <source>
        <dbReference type="Google" id="ProtNLM"/>
    </source>
</evidence>
<feature type="region of interest" description="Disordered" evidence="1">
    <location>
        <begin position="113"/>
        <end position="143"/>
    </location>
</feature>
<feature type="compositionally biased region" description="Basic residues" evidence="1">
    <location>
        <begin position="113"/>
        <end position="122"/>
    </location>
</feature>
<comment type="caution">
    <text evidence="2">The sequence shown here is derived from an EMBL/GenBank/DDBJ whole genome shotgun (WGS) entry which is preliminary data.</text>
</comment>
<dbReference type="Proteomes" id="UP001268036">
    <property type="component" value="Unassembled WGS sequence"/>
</dbReference>
<dbReference type="SUPFAM" id="SSF55781">
    <property type="entry name" value="GAF domain-like"/>
    <property type="match status" value="1"/>
</dbReference>
<accession>A0AAJ2EZ75</accession>
<dbReference type="InterPro" id="IPR029016">
    <property type="entry name" value="GAF-like_dom_sf"/>
</dbReference>
<protein>
    <recommendedName>
        <fullName evidence="4">GAF domain-containing protein</fullName>
    </recommendedName>
</protein>